<organism evidence="3 4">
    <name type="scientific">Pseudocohnilembus persalinus</name>
    <name type="common">Ciliate</name>
    <dbReference type="NCBI Taxonomy" id="266149"/>
    <lineage>
        <taxon>Eukaryota</taxon>
        <taxon>Sar</taxon>
        <taxon>Alveolata</taxon>
        <taxon>Ciliophora</taxon>
        <taxon>Intramacronucleata</taxon>
        <taxon>Oligohymenophorea</taxon>
        <taxon>Scuticociliatia</taxon>
        <taxon>Philasterida</taxon>
        <taxon>Pseudocohnilembidae</taxon>
        <taxon>Pseudocohnilembus</taxon>
    </lineage>
</organism>
<dbReference type="Proteomes" id="UP000054937">
    <property type="component" value="Unassembled WGS sequence"/>
</dbReference>
<gene>
    <name evidence="3" type="ORF">PPERSA_01985</name>
</gene>
<feature type="coiled-coil region" evidence="1">
    <location>
        <begin position="713"/>
        <end position="770"/>
    </location>
</feature>
<evidence type="ECO:0000256" key="1">
    <source>
        <dbReference type="SAM" id="Coils"/>
    </source>
</evidence>
<reference evidence="3 4" key="1">
    <citation type="journal article" date="2015" name="Sci. Rep.">
        <title>Genome of the facultative scuticociliatosis pathogen Pseudocohnilembus persalinus provides insight into its virulence through horizontal gene transfer.</title>
        <authorList>
            <person name="Xiong J."/>
            <person name="Wang G."/>
            <person name="Cheng J."/>
            <person name="Tian M."/>
            <person name="Pan X."/>
            <person name="Warren A."/>
            <person name="Jiang C."/>
            <person name="Yuan D."/>
            <person name="Miao W."/>
        </authorList>
    </citation>
    <scope>NUCLEOTIDE SEQUENCE [LARGE SCALE GENOMIC DNA]</scope>
    <source>
        <strain evidence="3">36N120E</strain>
    </source>
</reference>
<keyword evidence="4" id="KW-1185">Reference proteome</keyword>
<dbReference type="EMBL" id="LDAU01000181">
    <property type="protein sequence ID" value="KRX00806.1"/>
    <property type="molecule type" value="Genomic_DNA"/>
</dbReference>
<name>A0A0V0QF46_PSEPJ</name>
<dbReference type="InParanoid" id="A0A0V0QF46"/>
<evidence type="ECO:0000313" key="3">
    <source>
        <dbReference type="EMBL" id="KRX00806.1"/>
    </source>
</evidence>
<feature type="coiled-coil region" evidence="1">
    <location>
        <begin position="970"/>
        <end position="1027"/>
    </location>
</feature>
<feature type="region of interest" description="Disordered" evidence="2">
    <location>
        <begin position="186"/>
        <end position="206"/>
    </location>
</feature>
<feature type="compositionally biased region" description="Polar residues" evidence="2">
    <location>
        <begin position="186"/>
        <end position="195"/>
    </location>
</feature>
<proteinExistence type="predicted"/>
<dbReference type="AlphaFoldDB" id="A0A0V0QF46"/>
<feature type="compositionally biased region" description="Basic and acidic residues" evidence="2">
    <location>
        <begin position="99"/>
        <end position="126"/>
    </location>
</feature>
<accession>A0A0V0QF46</accession>
<protein>
    <submittedName>
        <fullName evidence="3">Uncharacterized protein</fullName>
    </submittedName>
</protein>
<comment type="caution">
    <text evidence="3">The sequence shown here is derived from an EMBL/GenBank/DDBJ whole genome shotgun (WGS) entry which is preliminary data.</text>
</comment>
<feature type="region of interest" description="Disordered" evidence="2">
    <location>
        <begin position="99"/>
        <end position="127"/>
    </location>
</feature>
<feature type="compositionally biased region" description="Basic and acidic residues" evidence="2">
    <location>
        <begin position="196"/>
        <end position="206"/>
    </location>
</feature>
<sequence length="1030" mass="124401">MFILCRDEYYGMTRQPIKCQNVENLLQHLIKKFEGCQIQYQNFYAIKSLWGNFTEDISFPVKIDQKGNIVYLQDQSLNRQNGNQKEDKQDKQILKESEEKKIEINHQKQNKQQDEETGNKYMKQEQEQQESQELAKCSEQSLIYIILIQSINDRVNSLSEFNNEDGVNNVLDVKQPNLNKEIARSLRSQKYFNQGQDKKQNDDEKNFKNKVFQNNYYDNESQNLSDLNQFEKNSFQNQGDSKGQNLSSLQQTQRQIDLAYNQVSKKHDQFILENKAQKNFLKSQILYKNFTISQEAENKYQEMKQNDFLRELQVNKGQQSYNIGNINQNMENQNLEKQYQQILNQTQIQDIKFQNQINTFQEFDQSQDFQQRRKKISINQLQQKQILKPFCLFGQDEKIQRFGFLFDLKKDKDLIKMENFLNINDFIQDQIESKEKNVYFNEKEVPLNYIIDFLGELEKYFESEVELFYSYDENSQQMFFMFQILENEWEYMNQVVMGDLIYRKQIKKIIILALLDEQIKKGFTKLQYSNLYEFKTHGDFVDSLDFAFQVTYEREKLTQFNKKQQRQILRGKKYYEQIKYSYQKYWNFESVGEMLNGENQMFLLEHNNKDQIQQINYAYKKIKKQKQVDDMQSKMNLKIHEKNKLKRKTFLEGQKVKNLEYQNLEKEKINKFQVNQKKFLEQNNHTKEYKQQQQNESLKQEQFQQKQLQKKTIALTNEQNQQDQQQVQNLQQQLKQDCGQQQDSFIQIQNLNLQQQKQKYEKKYEQIKNSQFLEKQKIKNIISWEQNQQINNKGCTVQTNMSEQSELLINLQNDEISNKLKNQKRKQTLQQQLHIEQNSNSKDDGQRESLILDDIYKIQKLNEYQNLKNACTDQNLKNIELLDNQYQQEEEKLVDQVQFNNETKDLQIYQQQNQEYDLKKKQKFNQDKLNQINEEQNMGNDELYLKLNQKNYNQKQNQECSNKQVETPKQIQLENQKQQEDQQIISLQQEQIGLQNELQNEEIQQQFQEYENQYSGYNNDYSTLQSNQKQ</sequence>
<evidence type="ECO:0000313" key="4">
    <source>
        <dbReference type="Proteomes" id="UP000054937"/>
    </source>
</evidence>
<evidence type="ECO:0000256" key="2">
    <source>
        <dbReference type="SAM" id="MobiDB-lite"/>
    </source>
</evidence>
<keyword evidence="1" id="KW-0175">Coiled coil</keyword>